<proteinExistence type="predicted"/>
<accession>A0A1G5BSP7</accession>
<evidence type="ECO:0000313" key="2">
    <source>
        <dbReference type="Proteomes" id="UP000198636"/>
    </source>
</evidence>
<sequence>MKPTQKELTDWAITQIQEKYKDDIALLIGISGHSLENDCHGECFDYFVPANENGNKLAQTFIIDGVGHDLYPRSWKRIENMAEFNDDFTNGLADAKILYSRNEEDKKRFVEFQIKLMANLKNKDFMFKKALGKLDTAMDIYRTMMFEDSLYKVKMGAGFIARYLSIAVACINETFFKQRLDLETVELSQMEEIPDDFITYFEEIVKAKSVEELKKLCYEIISTSRKFIAEHKPSKVEELKTPIYKDLAAWYEEMSLTWRRIYNHCDTHNYQRAFPDALNLQHELNIIKEEFGLQEMDLLGSFDATNLSGLKQRVQELERYIVSEIEGHGVAINKYDTLEQFLAKNS</sequence>
<reference evidence="1 2" key="1">
    <citation type="submission" date="2016-10" db="EMBL/GenBank/DDBJ databases">
        <authorList>
            <person name="de Groot N.N."/>
        </authorList>
    </citation>
    <scope>NUCLEOTIDE SEQUENCE [LARGE SCALE GENOMIC DNA]</scope>
    <source>
        <strain evidence="1 2">DSM 18978</strain>
    </source>
</reference>
<evidence type="ECO:0000313" key="1">
    <source>
        <dbReference type="EMBL" id="SCX93161.1"/>
    </source>
</evidence>
<dbReference type="OrthoDB" id="9791330at2"/>
<name>A0A1G5BSP7_9FIRM</name>
<dbReference type="Proteomes" id="UP000198636">
    <property type="component" value="Unassembled WGS sequence"/>
</dbReference>
<dbReference type="RefSeq" id="WP_091539608.1">
    <property type="nucleotide sequence ID" value="NZ_FMUS01000002.1"/>
</dbReference>
<dbReference type="EMBL" id="FMUS01000002">
    <property type="protein sequence ID" value="SCX93161.1"/>
    <property type="molecule type" value="Genomic_DNA"/>
</dbReference>
<keyword evidence="2" id="KW-1185">Reference proteome</keyword>
<evidence type="ECO:0008006" key="3">
    <source>
        <dbReference type="Google" id="ProtNLM"/>
    </source>
</evidence>
<gene>
    <name evidence="1" type="ORF">SAMN03080606_00510</name>
</gene>
<protein>
    <recommendedName>
        <fullName evidence="3">DUF4037 domain-containing protein</fullName>
    </recommendedName>
</protein>
<dbReference type="AlphaFoldDB" id="A0A1G5BSP7"/>
<organism evidence="1 2">
    <name type="scientific">Alkaliphilus peptidifermentans DSM 18978</name>
    <dbReference type="NCBI Taxonomy" id="1120976"/>
    <lineage>
        <taxon>Bacteria</taxon>
        <taxon>Bacillati</taxon>
        <taxon>Bacillota</taxon>
        <taxon>Clostridia</taxon>
        <taxon>Peptostreptococcales</taxon>
        <taxon>Natronincolaceae</taxon>
        <taxon>Alkaliphilus</taxon>
    </lineage>
</organism>